<reference evidence="2" key="1">
    <citation type="submission" date="2019-08" db="EMBL/GenBank/DDBJ databases">
        <authorList>
            <person name="Kucharzyk K."/>
            <person name="Murdoch R.W."/>
            <person name="Higgins S."/>
            <person name="Loffler F."/>
        </authorList>
    </citation>
    <scope>NUCLEOTIDE SEQUENCE</scope>
</reference>
<feature type="transmembrane region" description="Helical" evidence="1">
    <location>
        <begin position="110"/>
        <end position="132"/>
    </location>
</feature>
<proteinExistence type="predicted"/>
<dbReference type="InterPro" id="IPR021215">
    <property type="entry name" value="DUF2752"/>
</dbReference>
<gene>
    <name evidence="2" type="ORF">SDC9_104154</name>
</gene>
<evidence type="ECO:0000256" key="1">
    <source>
        <dbReference type="SAM" id="Phobius"/>
    </source>
</evidence>
<name>A0A645AVR0_9ZZZZ</name>
<dbReference type="AlphaFoldDB" id="A0A645AVR0"/>
<evidence type="ECO:0000313" key="2">
    <source>
        <dbReference type="EMBL" id="MPM57332.1"/>
    </source>
</evidence>
<feature type="transmembrane region" description="Helical" evidence="1">
    <location>
        <begin position="67"/>
        <end position="89"/>
    </location>
</feature>
<feature type="transmembrane region" description="Helical" evidence="1">
    <location>
        <begin position="10"/>
        <end position="28"/>
    </location>
</feature>
<protein>
    <recommendedName>
        <fullName evidence="3">DUF2752 domain-containing protein</fullName>
    </recommendedName>
</protein>
<keyword evidence="1" id="KW-1133">Transmembrane helix</keyword>
<sequence>MEQGSWDRELYPALVVTLTAGFAAFLIWRFCLDAPAFPACWFFTHWHIYCPACGGTRAMIALAHGQVVQACCWNPAVPVGTVSVAAYLLTQTIWRLRGRRGRVLRYSNRWLWAFLLLMAVNCLMRNLLWFGLGIAL</sequence>
<accession>A0A645AVR0</accession>
<evidence type="ECO:0008006" key="3">
    <source>
        <dbReference type="Google" id="ProtNLM"/>
    </source>
</evidence>
<dbReference type="Pfam" id="PF10825">
    <property type="entry name" value="DUF2752"/>
    <property type="match status" value="1"/>
</dbReference>
<organism evidence="2">
    <name type="scientific">bioreactor metagenome</name>
    <dbReference type="NCBI Taxonomy" id="1076179"/>
    <lineage>
        <taxon>unclassified sequences</taxon>
        <taxon>metagenomes</taxon>
        <taxon>ecological metagenomes</taxon>
    </lineage>
</organism>
<dbReference type="EMBL" id="VSSQ01016213">
    <property type="protein sequence ID" value="MPM57332.1"/>
    <property type="molecule type" value="Genomic_DNA"/>
</dbReference>
<keyword evidence="1" id="KW-0812">Transmembrane</keyword>
<keyword evidence="1" id="KW-0472">Membrane</keyword>
<comment type="caution">
    <text evidence="2">The sequence shown here is derived from an EMBL/GenBank/DDBJ whole genome shotgun (WGS) entry which is preliminary data.</text>
</comment>